<evidence type="ECO:0000313" key="8">
    <source>
        <dbReference type="Proteomes" id="UP000177798"/>
    </source>
</evidence>
<evidence type="ECO:0000256" key="3">
    <source>
        <dbReference type="ARBA" id="ARBA00023180"/>
    </source>
</evidence>
<feature type="region of interest" description="Disordered" evidence="5">
    <location>
        <begin position="852"/>
        <end position="891"/>
    </location>
</feature>
<dbReference type="OrthoDB" id="4215304at2759"/>
<dbReference type="InterPro" id="IPR050226">
    <property type="entry name" value="NagZ_Beta-hexosaminidase"/>
</dbReference>
<dbReference type="PANTHER" id="PTHR30480:SF8">
    <property type="entry name" value="PUTATIVE (AFU_ORTHOLOGUE AFUA_8G04060)-RELATED"/>
    <property type="match status" value="1"/>
</dbReference>
<dbReference type="GO" id="GO:0004553">
    <property type="term" value="F:hydrolase activity, hydrolyzing O-glycosyl compounds"/>
    <property type="evidence" value="ECO:0007669"/>
    <property type="project" value="InterPro"/>
</dbReference>
<dbReference type="SUPFAM" id="SSF55729">
    <property type="entry name" value="Acyl-CoA N-acyltransferases (Nat)"/>
    <property type="match status" value="1"/>
</dbReference>
<dbReference type="InterPro" id="IPR036962">
    <property type="entry name" value="Glyco_hydro_3_N_sf"/>
</dbReference>
<dbReference type="EMBL" id="CP017815">
    <property type="protein sequence ID" value="APA06478.1"/>
    <property type="molecule type" value="Genomic_DNA"/>
</dbReference>
<dbReference type="InterPro" id="IPR036881">
    <property type="entry name" value="Glyco_hydro_3_C_sf"/>
</dbReference>
<evidence type="ECO:0000256" key="2">
    <source>
        <dbReference type="ARBA" id="ARBA00022801"/>
    </source>
</evidence>
<feature type="compositionally biased region" description="Low complexity" evidence="5">
    <location>
        <begin position="852"/>
        <end position="873"/>
    </location>
</feature>
<keyword evidence="4" id="KW-0326">Glycosidase</keyword>
<feature type="compositionally biased region" description="Low complexity" evidence="5">
    <location>
        <begin position="421"/>
        <end position="430"/>
    </location>
</feature>
<dbReference type="AlphaFoldDB" id="A0A1D9PUT2"/>
<dbReference type="Pfam" id="PF00933">
    <property type="entry name" value="Glyco_hydro_3"/>
    <property type="match status" value="1"/>
</dbReference>
<dbReference type="VEuPathDB" id="FungiDB:sscle_02g012480"/>
<evidence type="ECO:0000313" key="7">
    <source>
        <dbReference type="EMBL" id="APA06478.1"/>
    </source>
</evidence>
<evidence type="ECO:0000256" key="4">
    <source>
        <dbReference type="ARBA" id="ARBA00023295"/>
    </source>
</evidence>
<dbReference type="InterPro" id="IPR001764">
    <property type="entry name" value="Glyco_hydro_3_N"/>
</dbReference>
<gene>
    <name evidence="7" type="ORF">sscle_02g012480</name>
</gene>
<reference evidence="8" key="1">
    <citation type="journal article" date="2017" name="Genome Biol. Evol.">
        <title>The complete genome sequence of the phytopathogenic fungus Sclerotinia sclerotiorum reveals insights into the genome architecture of broad host range pathogens.</title>
        <authorList>
            <person name="Derbyshire M."/>
            <person name="Denton-Giles M."/>
            <person name="Hegedus D."/>
            <person name="Seifbarghy S."/>
            <person name="Rollins J."/>
            <person name="van Kan J."/>
            <person name="Seidl M.F."/>
            <person name="Faino L."/>
            <person name="Mbengue M."/>
            <person name="Navaud O."/>
            <person name="Raffaele S."/>
            <person name="Hammond-Kosack K."/>
            <person name="Heard S."/>
            <person name="Oliver R."/>
        </authorList>
    </citation>
    <scope>NUCLEOTIDE SEQUENCE [LARGE SCALE GENOMIC DNA]</scope>
    <source>
        <strain evidence="8">ATCC 18683 / 1980 / Ss-1</strain>
    </source>
</reference>
<feature type="compositionally biased region" description="Basic and acidic residues" evidence="5">
    <location>
        <begin position="874"/>
        <end position="883"/>
    </location>
</feature>
<organism evidence="7 8">
    <name type="scientific">Sclerotinia sclerotiorum (strain ATCC 18683 / 1980 / Ss-1)</name>
    <name type="common">White mold</name>
    <name type="synonym">Whetzelinia sclerotiorum</name>
    <dbReference type="NCBI Taxonomy" id="665079"/>
    <lineage>
        <taxon>Eukaryota</taxon>
        <taxon>Fungi</taxon>
        <taxon>Dikarya</taxon>
        <taxon>Ascomycota</taxon>
        <taxon>Pezizomycotina</taxon>
        <taxon>Leotiomycetes</taxon>
        <taxon>Helotiales</taxon>
        <taxon>Sclerotiniaceae</taxon>
        <taxon>Sclerotinia</taxon>
    </lineage>
</organism>
<name>A0A1D9PUT2_SCLS1</name>
<dbReference type="SUPFAM" id="SSF51445">
    <property type="entry name" value="(Trans)glycosidases"/>
    <property type="match status" value="1"/>
</dbReference>
<dbReference type="Gene3D" id="3.20.20.300">
    <property type="entry name" value="Glycoside hydrolase, family 3, N-terminal domain"/>
    <property type="match status" value="1"/>
</dbReference>
<dbReference type="GO" id="GO:0005975">
    <property type="term" value="P:carbohydrate metabolic process"/>
    <property type="evidence" value="ECO:0007669"/>
    <property type="project" value="InterPro"/>
</dbReference>
<keyword evidence="3" id="KW-0325">Glycoprotein</keyword>
<evidence type="ECO:0000256" key="1">
    <source>
        <dbReference type="ARBA" id="ARBA00005336"/>
    </source>
</evidence>
<feature type="region of interest" description="Disordered" evidence="5">
    <location>
        <begin position="416"/>
        <end position="440"/>
    </location>
</feature>
<dbReference type="Proteomes" id="UP000177798">
    <property type="component" value="Chromosome 2"/>
</dbReference>
<accession>A0A1D9PUT2</accession>
<evidence type="ECO:0000259" key="6">
    <source>
        <dbReference type="Pfam" id="PF00933"/>
    </source>
</evidence>
<comment type="similarity">
    <text evidence="1">Belongs to the glycosyl hydrolase 3 family.</text>
</comment>
<dbReference type="Gene3D" id="3.40.50.1700">
    <property type="entry name" value="Glycoside hydrolase family 3 C-terminal domain"/>
    <property type="match status" value="1"/>
</dbReference>
<sequence>MDVTEEELDPLWKDLDWAMGQCFMMGFEGTEVTPQIRTLIEDHHLGAILLSTKNMKSARETANLVQELQTIAHQAGHLVPLIIALDQENGGVNSLFDEDYICQFPSAMGMAATGSPELAYEVANATAKELSAVGVNMIMGPCLDVLTNARYQPLGVRATGDDPQEVSQYGIAAMNGYKDAGIATCGKHFPSYGNLDFLGSSLDMPIITETLEQLSLGALVPFRNAIREGMDSIMVGGCAIANAGMNVMHACLSDQVVDDLLRNDLGFNGVVVSECLEMEALSHDIGVRGGTVMAVEAGCDMVLLCRSYSVQREAIAGLKLGLENDMISRERINLSLKRVLKVKSQCTSWTKALNPPGINHLASLHPHHLALSTKAYDHSITIMRDKGHLLPLSNSYSEDDDDLLLLTPLVKPLPASTATFNNENSKSTNTESEKSHRSSIMSGEGVFRELGRALARQRHGRLLHTSYTANGVRPVHENLINRAGTIIIITADATRNLYQNGFTKHVAMMCSMLSSAGKKKSLIVVSVSSPYDFAMDKSIGTYVCTFDFTETAMKALVRALFGDFVPQGTLPGTLRKSRKVQKSRQHWLVESYNRDRDARGLQALITSIEKTTPPNQQPALAGATADSFELPPASNNTPLEESHYVVRNSSTQALFGFCSTTYSPSTHTGTISTLFVDPSKRNLSIGHSLHQRALRHLLQKPNITHLQLGSTLPAIYLGIPMSDLTEGARLKHWFATNGWDVLTPRFLYTLIIRNLALWTPPEGLLATIERVSLQFDLIHGPSNSATQVLDFVQTHSSSVEIHSLYNLAIMDPKSCGIVRAKSPIDGSLVGTVIISRSDTLLSRWMPVLSSSPSSYSHSNSGSNSNSHINPNNGKGKEKEDNRGNGKGNGNGNAVGGILAPIIPSNNAQREMILQGLVMLSIRQNKNKGDGKGVVLNWVVGGDRDVLLGMGFDVLEAWEEVVCSVERWSEMNLG</sequence>
<feature type="domain" description="Glycoside hydrolase family 3 N-terminal" evidence="6">
    <location>
        <begin position="31"/>
        <end position="342"/>
    </location>
</feature>
<dbReference type="FunFam" id="3.20.20.300:FF:000008">
    <property type="entry name" value="Beta-N-acetylglucosaminidase, putative"/>
    <property type="match status" value="1"/>
</dbReference>
<dbReference type="InterPro" id="IPR016181">
    <property type="entry name" value="Acyl_CoA_acyltransferase"/>
</dbReference>
<evidence type="ECO:0000256" key="5">
    <source>
        <dbReference type="SAM" id="MobiDB-lite"/>
    </source>
</evidence>
<dbReference type="PANTHER" id="PTHR30480">
    <property type="entry name" value="BETA-HEXOSAMINIDASE-RELATED"/>
    <property type="match status" value="1"/>
</dbReference>
<dbReference type="InterPro" id="IPR017853">
    <property type="entry name" value="GH"/>
</dbReference>
<protein>
    <recommendedName>
        <fullName evidence="6">Glycoside hydrolase family 3 N-terminal domain-containing protein</fullName>
    </recommendedName>
</protein>
<keyword evidence="2" id="KW-0378">Hydrolase</keyword>
<proteinExistence type="inferred from homology"/>
<dbReference type="FunFam" id="3.40.50.1700:FF:000013">
    <property type="entry name" value="Glycoside hydrolase family 3 protein"/>
    <property type="match status" value="1"/>
</dbReference>